<dbReference type="PhylomeDB" id="E9H2T0"/>
<dbReference type="eggNOG" id="KOG4602">
    <property type="taxonomic scope" value="Eukaryota"/>
</dbReference>
<evidence type="ECO:0000313" key="10">
    <source>
        <dbReference type="EMBL" id="EFX73956.1"/>
    </source>
</evidence>
<accession>E9H2T0</accession>
<evidence type="ECO:0000256" key="6">
    <source>
        <dbReference type="ARBA" id="ARBA00022845"/>
    </source>
</evidence>
<dbReference type="AlphaFoldDB" id="E9H2T0"/>
<evidence type="ECO:0000256" key="8">
    <source>
        <dbReference type="PROSITE-ProRule" id="PRU00855"/>
    </source>
</evidence>
<dbReference type="PANTHER" id="PTHR12887">
    <property type="entry name" value="NANOS PROTEIN"/>
    <property type="match status" value="1"/>
</dbReference>
<dbReference type="GO" id="GO:0003729">
    <property type="term" value="F:mRNA binding"/>
    <property type="evidence" value="ECO:0000318"/>
    <property type="project" value="GO_Central"/>
</dbReference>
<evidence type="ECO:0000259" key="9">
    <source>
        <dbReference type="PROSITE" id="PS51522"/>
    </source>
</evidence>
<keyword evidence="4 8" id="KW-0863">Zinc-finger</keyword>
<dbReference type="Gene3D" id="4.10.60.30">
    <property type="entry name" value="Nanos, RNA-binding domain"/>
    <property type="match status" value="1"/>
</dbReference>
<evidence type="ECO:0000256" key="4">
    <source>
        <dbReference type="ARBA" id="ARBA00022771"/>
    </source>
</evidence>
<dbReference type="KEGG" id="dpx:DAPPUDRAFT_109359"/>
<evidence type="ECO:0000313" key="11">
    <source>
        <dbReference type="Proteomes" id="UP000000305"/>
    </source>
</evidence>
<evidence type="ECO:0000256" key="5">
    <source>
        <dbReference type="ARBA" id="ARBA00022833"/>
    </source>
</evidence>
<dbReference type="GO" id="GO:0048477">
    <property type="term" value="P:oogenesis"/>
    <property type="evidence" value="ECO:0000318"/>
    <property type="project" value="GO_Central"/>
</dbReference>
<reference evidence="10 11" key="1">
    <citation type="journal article" date="2011" name="Science">
        <title>The ecoresponsive genome of Daphnia pulex.</title>
        <authorList>
            <person name="Colbourne J.K."/>
            <person name="Pfrender M.E."/>
            <person name="Gilbert D."/>
            <person name="Thomas W.K."/>
            <person name="Tucker A."/>
            <person name="Oakley T.H."/>
            <person name="Tokishita S."/>
            <person name="Aerts A."/>
            <person name="Arnold G.J."/>
            <person name="Basu M.K."/>
            <person name="Bauer D.J."/>
            <person name="Caceres C.E."/>
            <person name="Carmel L."/>
            <person name="Casola C."/>
            <person name="Choi J.H."/>
            <person name="Detter J.C."/>
            <person name="Dong Q."/>
            <person name="Dusheyko S."/>
            <person name="Eads B.D."/>
            <person name="Frohlich T."/>
            <person name="Geiler-Samerotte K.A."/>
            <person name="Gerlach D."/>
            <person name="Hatcher P."/>
            <person name="Jogdeo S."/>
            <person name="Krijgsveld J."/>
            <person name="Kriventseva E.V."/>
            <person name="Kultz D."/>
            <person name="Laforsch C."/>
            <person name="Lindquist E."/>
            <person name="Lopez J."/>
            <person name="Manak J.R."/>
            <person name="Muller J."/>
            <person name="Pangilinan J."/>
            <person name="Patwardhan R.P."/>
            <person name="Pitluck S."/>
            <person name="Pritham E.J."/>
            <person name="Rechtsteiner A."/>
            <person name="Rho M."/>
            <person name="Rogozin I.B."/>
            <person name="Sakarya O."/>
            <person name="Salamov A."/>
            <person name="Schaack S."/>
            <person name="Shapiro H."/>
            <person name="Shiga Y."/>
            <person name="Skalitzky C."/>
            <person name="Smith Z."/>
            <person name="Souvorov A."/>
            <person name="Sung W."/>
            <person name="Tang Z."/>
            <person name="Tsuchiya D."/>
            <person name="Tu H."/>
            <person name="Vos H."/>
            <person name="Wang M."/>
            <person name="Wolf Y.I."/>
            <person name="Yamagata H."/>
            <person name="Yamada T."/>
            <person name="Ye Y."/>
            <person name="Shaw J.R."/>
            <person name="Andrews J."/>
            <person name="Crease T.J."/>
            <person name="Tang H."/>
            <person name="Lucas S.M."/>
            <person name="Robertson H.M."/>
            <person name="Bork P."/>
            <person name="Koonin E.V."/>
            <person name="Zdobnov E.M."/>
            <person name="Grigoriev I.V."/>
            <person name="Lynch M."/>
            <person name="Boore J.L."/>
        </authorList>
    </citation>
    <scope>NUCLEOTIDE SEQUENCE [LARGE SCALE GENOMIC DNA]</scope>
</reference>
<keyword evidence="7 8" id="KW-0694">RNA-binding</keyword>
<name>E9H2T0_DAPPU</name>
<proteinExistence type="inferred from homology"/>
<dbReference type="GO" id="GO:0008270">
    <property type="term" value="F:zinc ion binding"/>
    <property type="evidence" value="ECO:0007669"/>
    <property type="project" value="UniProtKB-KW"/>
</dbReference>
<evidence type="ECO:0000256" key="1">
    <source>
        <dbReference type="ARBA" id="ARBA00004496"/>
    </source>
</evidence>
<dbReference type="PROSITE" id="PS51522">
    <property type="entry name" value="ZF_NANOS"/>
    <property type="match status" value="1"/>
</dbReference>
<dbReference type="InterPro" id="IPR008705">
    <property type="entry name" value="Nanos/Xcar2"/>
</dbReference>
<dbReference type="GO" id="GO:0017148">
    <property type="term" value="P:negative regulation of translation"/>
    <property type="evidence" value="ECO:0000318"/>
    <property type="project" value="GO_Central"/>
</dbReference>
<dbReference type="GO" id="GO:0048471">
    <property type="term" value="C:perinuclear region of cytoplasm"/>
    <property type="evidence" value="ECO:0000318"/>
    <property type="project" value="GO_Central"/>
</dbReference>
<protein>
    <recommendedName>
        <fullName evidence="9">Nanos-type domain-containing protein</fullName>
    </recommendedName>
</protein>
<keyword evidence="11" id="KW-1185">Reference proteome</keyword>
<comment type="similarity">
    <text evidence="8">Belongs to the nanos family.</text>
</comment>
<dbReference type="OrthoDB" id="6381388at2759"/>
<dbReference type="InterPro" id="IPR038129">
    <property type="entry name" value="Nanos_sf"/>
</dbReference>
<dbReference type="EMBL" id="GL732587">
    <property type="protein sequence ID" value="EFX73956.1"/>
    <property type="molecule type" value="Genomic_DNA"/>
</dbReference>
<dbReference type="Pfam" id="PF05741">
    <property type="entry name" value="zf-nanos"/>
    <property type="match status" value="1"/>
</dbReference>
<dbReference type="InParanoid" id="E9H2T0"/>
<evidence type="ECO:0000256" key="2">
    <source>
        <dbReference type="ARBA" id="ARBA00022490"/>
    </source>
</evidence>
<comment type="subcellular location">
    <subcellularLocation>
        <location evidence="1">Cytoplasm</location>
    </subcellularLocation>
</comment>
<feature type="domain" description="Nanos-type" evidence="9">
    <location>
        <begin position="118"/>
        <end position="173"/>
    </location>
</feature>
<dbReference type="Proteomes" id="UP000000305">
    <property type="component" value="Unassembled WGS sequence"/>
</dbReference>
<keyword evidence="5" id="KW-0862">Zinc</keyword>
<dbReference type="HOGENOM" id="CLU_1422831_0_0_1"/>
<sequence length="191" mass="21131">MIRHQYLAGRALTKKSVATTIQSIEEDEGYGTSSPTIDSPQLNNNIFTFVEPSVGPTAPPVSKVSEDEWSSLEKELNQVLNMQPLTESRVKPPSVFKLGSTKMSIYSTTAANKQPRVNCQFCAKNGEIRSVVESHTLRHPITRAIICPVLRKYVCEMCGATGPENRSRKIAPMAILLKTTRNNATGKRTHM</sequence>
<evidence type="ECO:0000256" key="7">
    <source>
        <dbReference type="ARBA" id="ARBA00022884"/>
    </source>
</evidence>
<dbReference type="InterPro" id="IPR024161">
    <property type="entry name" value="Znf_nanos-typ"/>
</dbReference>
<evidence type="ECO:0000256" key="3">
    <source>
        <dbReference type="ARBA" id="ARBA00022723"/>
    </source>
</evidence>
<dbReference type="STRING" id="6669.E9H2T0"/>
<keyword evidence="2" id="KW-0963">Cytoplasm</keyword>
<keyword evidence="6 8" id="KW-0810">Translation regulation</keyword>
<gene>
    <name evidence="10" type="ORF">DAPPUDRAFT_109359</name>
</gene>
<keyword evidence="3" id="KW-0479">Metal-binding</keyword>
<organism evidence="10 11">
    <name type="scientific">Daphnia pulex</name>
    <name type="common">Water flea</name>
    <dbReference type="NCBI Taxonomy" id="6669"/>
    <lineage>
        <taxon>Eukaryota</taxon>
        <taxon>Metazoa</taxon>
        <taxon>Ecdysozoa</taxon>
        <taxon>Arthropoda</taxon>
        <taxon>Crustacea</taxon>
        <taxon>Branchiopoda</taxon>
        <taxon>Diplostraca</taxon>
        <taxon>Cladocera</taxon>
        <taxon>Anomopoda</taxon>
        <taxon>Daphniidae</taxon>
        <taxon>Daphnia</taxon>
    </lineage>
</organism>